<dbReference type="InterPro" id="IPR037460">
    <property type="entry name" value="SEST-like"/>
</dbReference>
<dbReference type="Gene3D" id="3.40.50.1110">
    <property type="entry name" value="SGNH hydrolase"/>
    <property type="match status" value="1"/>
</dbReference>
<comment type="caution">
    <text evidence="4">The sequence shown here is derived from an EMBL/GenBank/DDBJ whole genome shotgun (WGS) entry which is preliminary data.</text>
</comment>
<feature type="domain" description="SGNH hydrolase-type esterase" evidence="3">
    <location>
        <begin position="232"/>
        <end position="494"/>
    </location>
</feature>
<dbReference type="Pfam" id="PF01471">
    <property type="entry name" value="PG_binding_1"/>
    <property type="match status" value="2"/>
</dbReference>
<sequence>MALLVVAGIAGSPVGVGEAQVAPPIPAESIGPESTDADAVACIQRALDVDTGGAPLGTYGARTTAAVRAFQEASGLPPIGRVGPATGALLADRAPVGCADLLPSESSVVAAPSAEESRSYSDCPLLIEGMRHECVRRLQNDLNAVEPSHALPGTDFFGPATRTAVLDFQGQNRLAADGNVGGEVADLLARQAASARGSGSGSEAAPSQTGQGAGAAETAEMPETPAPTRYAALGDSFASGEGAPEAGRTYLPGTNENDNLCHRSDNAYGVEVGRALDMPTDFVACSGAVLNDYDASQQGRAGQEAQRGAVGPDTKLVTMTFGGNDIAFSKIATDCAGAKLDPRRDTWAANCADAVDEATKSVAGRISGPYEQLLADVQKRAPEARILVVGYPRMFPDAPDEQCATGVLRAPGIPGISFQIKEMTRINTLVSTLNQQIRQTAEAAGPRVSFVNVERALEGHDACSSDRWINLANYPASTSVKNESFHPTVAGQAAMRDRVLACVREPGSC</sequence>
<gene>
    <name evidence="4" type="ORF">QRT03_23495</name>
</gene>
<dbReference type="Proteomes" id="UP001231924">
    <property type="component" value="Unassembled WGS sequence"/>
</dbReference>
<feature type="domain" description="Peptidoglycan binding-like" evidence="2">
    <location>
        <begin position="52"/>
        <end position="89"/>
    </location>
</feature>
<evidence type="ECO:0000313" key="5">
    <source>
        <dbReference type="Proteomes" id="UP001231924"/>
    </source>
</evidence>
<dbReference type="SUPFAM" id="SSF52266">
    <property type="entry name" value="SGNH hydrolase"/>
    <property type="match status" value="1"/>
</dbReference>
<feature type="compositionally biased region" description="Low complexity" evidence="1">
    <location>
        <begin position="195"/>
        <end position="228"/>
    </location>
</feature>
<dbReference type="PANTHER" id="PTHR37981">
    <property type="entry name" value="LIPASE 2"/>
    <property type="match status" value="1"/>
</dbReference>
<evidence type="ECO:0000259" key="3">
    <source>
        <dbReference type="Pfam" id="PF13472"/>
    </source>
</evidence>
<dbReference type="Gene3D" id="1.10.101.10">
    <property type="entry name" value="PGBD-like superfamily/PGBD"/>
    <property type="match status" value="2"/>
</dbReference>
<dbReference type="CDD" id="cd01823">
    <property type="entry name" value="SEST_like"/>
    <property type="match status" value="1"/>
</dbReference>
<dbReference type="SUPFAM" id="SSF47090">
    <property type="entry name" value="PGBD-like"/>
    <property type="match status" value="2"/>
</dbReference>
<accession>A0ABT7MHZ9</accession>
<feature type="domain" description="Peptidoglycan binding-like" evidence="2">
    <location>
        <begin position="132"/>
        <end position="188"/>
    </location>
</feature>
<dbReference type="PANTHER" id="PTHR37981:SF1">
    <property type="entry name" value="SGNH HYDROLASE-TYPE ESTERASE DOMAIN-CONTAINING PROTEIN"/>
    <property type="match status" value="1"/>
</dbReference>
<dbReference type="RefSeq" id="WP_286055515.1">
    <property type="nucleotide sequence ID" value="NZ_JASVWF010000006.1"/>
</dbReference>
<name>A0ABT7MHZ9_9PSEU</name>
<reference evidence="4 5" key="1">
    <citation type="submission" date="2023-06" db="EMBL/GenBank/DDBJ databases">
        <title>Actinomycetospora Odt1-22.</title>
        <authorList>
            <person name="Supong K."/>
        </authorList>
    </citation>
    <scope>NUCLEOTIDE SEQUENCE [LARGE SCALE GENOMIC DNA]</scope>
    <source>
        <strain evidence="4 5">Odt1-22</strain>
    </source>
</reference>
<feature type="region of interest" description="Disordered" evidence="1">
    <location>
        <begin position="195"/>
        <end position="259"/>
    </location>
</feature>
<dbReference type="EMBL" id="JASVWF010000006">
    <property type="protein sequence ID" value="MDL5158953.1"/>
    <property type="molecule type" value="Genomic_DNA"/>
</dbReference>
<dbReference type="InterPro" id="IPR036365">
    <property type="entry name" value="PGBD-like_sf"/>
</dbReference>
<keyword evidence="5" id="KW-1185">Reference proteome</keyword>
<organism evidence="4 5">
    <name type="scientific">Actinomycetospora termitidis</name>
    <dbReference type="NCBI Taxonomy" id="3053470"/>
    <lineage>
        <taxon>Bacteria</taxon>
        <taxon>Bacillati</taxon>
        <taxon>Actinomycetota</taxon>
        <taxon>Actinomycetes</taxon>
        <taxon>Pseudonocardiales</taxon>
        <taxon>Pseudonocardiaceae</taxon>
        <taxon>Actinomycetospora</taxon>
    </lineage>
</organism>
<evidence type="ECO:0000256" key="1">
    <source>
        <dbReference type="SAM" id="MobiDB-lite"/>
    </source>
</evidence>
<dbReference type="InterPro" id="IPR036514">
    <property type="entry name" value="SGNH_hydro_sf"/>
</dbReference>
<dbReference type="InterPro" id="IPR002477">
    <property type="entry name" value="Peptidoglycan-bd-like"/>
</dbReference>
<evidence type="ECO:0000313" key="4">
    <source>
        <dbReference type="EMBL" id="MDL5158953.1"/>
    </source>
</evidence>
<proteinExistence type="predicted"/>
<evidence type="ECO:0000259" key="2">
    <source>
        <dbReference type="Pfam" id="PF01471"/>
    </source>
</evidence>
<dbReference type="InterPro" id="IPR013830">
    <property type="entry name" value="SGNH_hydro"/>
</dbReference>
<protein>
    <submittedName>
        <fullName evidence="4">GDSL-type esterase/lipase family protein</fullName>
    </submittedName>
</protein>
<dbReference type="Pfam" id="PF13472">
    <property type="entry name" value="Lipase_GDSL_2"/>
    <property type="match status" value="1"/>
</dbReference>
<dbReference type="InterPro" id="IPR036366">
    <property type="entry name" value="PGBDSf"/>
</dbReference>